<reference evidence="1 2" key="1">
    <citation type="journal article" date="2014" name="PLoS ONE">
        <title>Genome Information of Methylobacterium oryzae, a Plant-Probiotic Methylotroph in the Phyllosphere.</title>
        <authorList>
            <person name="Kwak M.J."/>
            <person name="Jeong H."/>
            <person name="Madhaiyan M."/>
            <person name="Lee Y."/>
            <person name="Sa T.M."/>
            <person name="Oh T.K."/>
            <person name="Kim J.F."/>
        </authorList>
    </citation>
    <scope>NUCLEOTIDE SEQUENCE [LARGE SCALE GENOMIC DNA]</scope>
    <source>
        <strain evidence="1 2">CBMB20</strain>
    </source>
</reference>
<dbReference type="HOGENOM" id="CLU_2070360_0_0_5"/>
<evidence type="ECO:0000313" key="1">
    <source>
        <dbReference type="EMBL" id="AIQ91179.1"/>
    </source>
</evidence>
<name>A0A089Q9A4_9HYPH</name>
<protein>
    <submittedName>
        <fullName evidence="1">Protein of unassigned function</fullName>
    </submittedName>
</protein>
<proteinExistence type="predicted"/>
<sequence>MTLLDTLPESRRQLVLQKLSAGSKPVSSRRAGDVTGIVLSFIKHKAREAWSVGQVKDEILRHYADTNPKEIYNSINYLAKTGRIKRIGYGKYMIDGNLVVSSDPLGEDPFPNDDQADN</sequence>
<accession>A0A089Q9A4</accession>
<keyword evidence="2" id="KW-1185">Reference proteome</keyword>
<dbReference type="Proteomes" id="UP000029492">
    <property type="component" value="Chromosome"/>
</dbReference>
<gene>
    <name evidence="1" type="ORF">MOC_3424</name>
</gene>
<evidence type="ECO:0000313" key="2">
    <source>
        <dbReference type="Proteomes" id="UP000029492"/>
    </source>
</evidence>
<dbReference type="EMBL" id="CP003811">
    <property type="protein sequence ID" value="AIQ91179.1"/>
    <property type="molecule type" value="Genomic_DNA"/>
</dbReference>
<dbReference type="KEGG" id="mor:MOC_3424"/>
<organism evidence="1 2">
    <name type="scientific">Methylobacterium oryzae CBMB20</name>
    <dbReference type="NCBI Taxonomy" id="693986"/>
    <lineage>
        <taxon>Bacteria</taxon>
        <taxon>Pseudomonadati</taxon>
        <taxon>Pseudomonadota</taxon>
        <taxon>Alphaproteobacteria</taxon>
        <taxon>Hyphomicrobiales</taxon>
        <taxon>Methylobacteriaceae</taxon>
        <taxon>Methylobacterium</taxon>
    </lineage>
</organism>
<dbReference type="eggNOG" id="ENOG50347DT">
    <property type="taxonomic scope" value="Bacteria"/>
</dbReference>
<dbReference type="AlphaFoldDB" id="A0A089Q9A4"/>